<dbReference type="InterPro" id="IPR013320">
    <property type="entry name" value="ConA-like_dom_sf"/>
</dbReference>
<dbReference type="SMART" id="SM00589">
    <property type="entry name" value="PRY"/>
    <property type="match status" value="1"/>
</dbReference>
<evidence type="ECO:0000259" key="9">
    <source>
        <dbReference type="PROSITE" id="PS50119"/>
    </source>
</evidence>
<dbReference type="CDD" id="cd16040">
    <property type="entry name" value="SPRY_PRY_SNTX"/>
    <property type="match status" value="1"/>
</dbReference>
<dbReference type="InterPro" id="IPR006574">
    <property type="entry name" value="PRY"/>
</dbReference>
<keyword evidence="2" id="KW-0479">Metal-binding</keyword>
<feature type="domain" description="RING-type" evidence="8">
    <location>
        <begin position="15"/>
        <end position="55"/>
    </location>
</feature>
<dbReference type="Gene3D" id="3.30.40.10">
    <property type="entry name" value="Zinc/RING finger domain, C3HC4 (zinc finger)"/>
    <property type="match status" value="1"/>
</dbReference>
<dbReference type="PROSITE" id="PS00518">
    <property type="entry name" value="ZF_RING_1"/>
    <property type="match status" value="1"/>
</dbReference>
<keyword evidence="5" id="KW-0391">Immunity</keyword>
<dbReference type="SUPFAM" id="SSF49899">
    <property type="entry name" value="Concanavalin A-like lectins/glucanases"/>
    <property type="match status" value="1"/>
</dbReference>
<dbReference type="PROSITE" id="PS50119">
    <property type="entry name" value="ZF_BBOX"/>
    <property type="match status" value="1"/>
</dbReference>
<dbReference type="Pfam" id="PF25600">
    <property type="entry name" value="TRIM_CC"/>
    <property type="match status" value="1"/>
</dbReference>
<dbReference type="Gene3D" id="3.30.160.60">
    <property type="entry name" value="Classic Zinc Finger"/>
    <property type="match status" value="1"/>
</dbReference>
<dbReference type="InterPro" id="IPR001870">
    <property type="entry name" value="B30.2/SPRY"/>
</dbReference>
<dbReference type="GO" id="GO:0008270">
    <property type="term" value="F:zinc ion binding"/>
    <property type="evidence" value="ECO:0007669"/>
    <property type="project" value="UniProtKB-KW"/>
</dbReference>
<dbReference type="PANTHER" id="PTHR25465">
    <property type="entry name" value="B-BOX DOMAIN CONTAINING"/>
    <property type="match status" value="1"/>
</dbReference>
<dbReference type="GeneTree" id="ENSGT01150000286950"/>
<name>A0A8C4SVW2_ERPCA</name>
<reference evidence="11" key="2">
    <citation type="submission" date="2025-08" db="UniProtKB">
        <authorList>
            <consortium name="Ensembl"/>
        </authorList>
    </citation>
    <scope>IDENTIFICATION</scope>
</reference>
<evidence type="ECO:0000313" key="12">
    <source>
        <dbReference type="Proteomes" id="UP000694620"/>
    </source>
</evidence>
<dbReference type="CDD" id="cd19769">
    <property type="entry name" value="Bbox2_TRIM16-like"/>
    <property type="match status" value="1"/>
</dbReference>
<dbReference type="InterPro" id="IPR001841">
    <property type="entry name" value="Znf_RING"/>
</dbReference>
<keyword evidence="12" id="KW-1185">Reference proteome</keyword>
<dbReference type="Pfam" id="PF00622">
    <property type="entry name" value="SPRY"/>
    <property type="match status" value="1"/>
</dbReference>
<organism evidence="11 12">
    <name type="scientific">Erpetoichthys calabaricus</name>
    <name type="common">Rope fish</name>
    <name type="synonym">Calamoichthys calabaricus</name>
    <dbReference type="NCBI Taxonomy" id="27687"/>
    <lineage>
        <taxon>Eukaryota</taxon>
        <taxon>Metazoa</taxon>
        <taxon>Chordata</taxon>
        <taxon>Craniata</taxon>
        <taxon>Vertebrata</taxon>
        <taxon>Euteleostomi</taxon>
        <taxon>Actinopterygii</taxon>
        <taxon>Polypteriformes</taxon>
        <taxon>Polypteridae</taxon>
        <taxon>Erpetoichthys</taxon>
    </lineage>
</organism>
<evidence type="ECO:0000259" key="8">
    <source>
        <dbReference type="PROSITE" id="PS50089"/>
    </source>
</evidence>
<dbReference type="SMART" id="SM00184">
    <property type="entry name" value="RING"/>
    <property type="match status" value="1"/>
</dbReference>
<dbReference type="PANTHER" id="PTHR25465:SF5">
    <property type="entry name" value="E3 UBIQUITIN_ISG15 LIGASE TRIM25-RELATED"/>
    <property type="match status" value="1"/>
</dbReference>
<dbReference type="Pfam" id="PF13765">
    <property type="entry name" value="PRY"/>
    <property type="match status" value="1"/>
</dbReference>
<dbReference type="SMART" id="SM00449">
    <property type="entry name" value="SPRY"/>
    <property type="match status" value="1"/>
</dbReference>
<evidence type="ECO:0000256" key="5">
    <source>
        <dbReference type="ARBA" id="ARBA00022859"/>
    </source>
</evidence>
<reference evidence="11" key="1">
    <citation type="submission" date="2021-06" db="EMBL/GenBank/DDBJ databases">
        <authorList>
            <consortium name="Wellcome Sanger Institute Data Sharing"/>
        </authorList>
    </citation>
    <scope>NUCLEOTIDE SEQUENCE [LARGE SCALE GENOMIC DNA]</scope>
</reference>
<dbReference type="Gene3D" id="4.10.830.40">
    <property type="match status" value="1"/>
</dbReference>
<dbReference type="PROSITE" id="PS50089">
    <property type="entry name" value="ZF_RING_2"/>
    <property type="match status" value="1"/>
</dbReference>
<evidence type="ECO:0000256" key="4">
    <source>
        <dbReference type="ARBA" id="ARBA00022833"/>
    </source>
</evidence>
<dbReference type="Pfam" id="PF00643">
    <property type="entry name" value="zf-B_box"/>
    <property type="match status" value="1"/>
</dbReference>
<dbReference type="InterPro" id="IPR003877">
    <property type="entry name" value="SPRY_dom"/>
</dbReference>
<reference evidence="11" key="3">
    <citation type="submission" date="2025-09" db="UniProtKB">
        <authorList>
            <consortium name="Ensembl"/>
        </authorList>
    </citation>
    <scope>IDENTIFICATION</scope>
</reference>
<feature type="coiled-coil region" evidence="7">
    <location>
        <begin position="241"/>
        <end position="293"/>
    </location>
</feature>
<feature type="domain" description="B30.2/SPRY" evidence="10">
    <location>
        <begin position="357"/>
        <end position="549"/>
    </location>
</feature>
<keyword evidence="4" id="KW-0862">Zinc</keyword>
<dbReference type="Proteomes" id="UP000694620">
    <property type="component" value="Chromosome 12"/>
</dbReference>
<keyword evidence="1" id="KW-0399">Innate immunity</keyword>
<dbReference type="InterPro" id="IPR027370">
    <property type="entry name" value="Znf-RING_euk"/>
</dbReference>
<dbReference type="InterPro" id="IPR003879">
    <property type="entry name" value="Butyrophylin_SPRY"/>
</dbReference>
<protein>
    <submittedName>
        <fullName evidence="11">E3 ubiquitin-protein ligase TRIM47-like</fullName>
    </submittedName>
</protein>
<evidence type="ECO:0000256" key="7">
    <source>
        <dbReference type="SAM" id="Coils"/>
    </source>
</evidence>
<evidence type="ECO:0000256" key="1">
    <source>
        <dbReference type="ARBA" id="ARBA00022588"/>
    </source>
</evidence>
<dbReference type="InterPro" id="IPR017907">
    <property type="entry name" value="Znf_RING_CS"/>
</dbReference>
<dbReference type="InterPro" id="IPR058030">
    <property type="entry name" value="TRIM8/14/16/25/29/45/65_CC"/>
</dbReference>
<dbReference type="InterPro" id="IPR043136">
    <property type="entry name" value="B30.2/SPRY_sf"/>
</dbReference>
<dbReference type="InterPro" id="IPR000315">
    <property type="entry name" value="Znf_B-box"/>
</dbReference>
<gene>
    <name evidence="11" type="primary">LOC114662981</name>
</gene>
<dbReference type="InterPro" id="IPR013083">
    <property type="entry name" value="Znf_RING/FYVE/PHD"/>
</dbReference>
<dbReference type="InterPro" id="IPR051051">
    <property type="entry name" value="E3_ubiq-ligase_TRIM/RNF"/>
</dbReference>
<keyword evidence="3 6" id="KW-0863">Zinc-finger</keyword>
<dbReference type="GO" id="GO:0005737">
    <property type="term" value="C:cytoplasm"/>
    <property type="evidence" value="ECO:0007669"/>
    <property type="project" value="UniProtKB-ARBA"/>
</dbReference>
<evidence type="ECO:0000313" key="11">
    <source>
        <dbReference type="Ensembl" id="ENSECRP00000022963.1"/>
    </source>
</evidence>
<evidence type="ECO:0000256" key="2">
    <source>
        <dbReference type="ARBA" id="ARBA00022723"/>
    </source>
</evidence>
<dbReference type="Gene3D" id="2.60.120.920">
    <property type="match status" value="1"/>
</dbReference>
<evidence type="ECO:0000256" key="3">
    <source>
        <dbReference type="ARBA" id="ARBA00022771"/>
    </source>
</evidence>
<dbReference type="Ensembl" id="ENSECRT00000023457.1">
    <property type="protein sequence ID" value="ENSECRP00000022963.1"/>
    <property type="gene ID" value="ENSECRG00000015549.1"/>
</dbReference>
<evidence type="ECO:0000256" key="6">
    <source>
        <dbReference type="PROSITE-ProRule" id="PRU00024"/>
    </source>
</evidence>
<sequence length="549" mass="63196">MSDVKSPESLDQFTCSVCLETLSNPVTTPCGHNYCMSCIELCWDKTGECRCPQCRQVFAPRPALHKNTLLAQVIENSKQEESSDPQICGVPGDVKCDVCNGRKRKAVQTCLTCLASYCETHIRHHRESEALKKHKLDEPTGNLKQRLCVEHNTAVELYCRTDQKCVCLLCAAVRHKEHELVELETERGEKQSQVGESLRKVRARICEKKSKVTEMKETVVQLKSFAEREEQKNDETFVSLLQSIERLRSEVTEVIRDHEQREVMKAEKVIKQLEEEIEELVKRDTELVELSEKDDHIHFLQKFQPVIVHPEDDVEPNFTVNRNLLPETLWGELSELKKNLEESSGWEFLKSKGDEDPVYFLQNLTKRNHLLKYSYPLTLDPNTLNEGLHLTETNRTVASGGQFSYPDHPDRFDCWLQLLGSEALFNTRCYWEVEWSGDCIFIGVAYAGICRKGWSVDCLIGRNDRSWSLCCTHSTYSAWHNNKMTEIREQRSPRIGVFLDYPAGSLSFFSISDTMTLLHRFKATFTQPLYPAFYVLGRVSISPLNLSNR</sequence>
<evidence type="ECO:0000259" key="10">
    <source>
        <dbReference type="PROSITE" id="PS50188"/>
    </source>
</evidence>
<feature type="domain" description="B box-type" evidence="9">
    <location>
        <begin position="143"/>
        <end position="183"/>
    </location>
</feature>
<keyword evidence="7" id="KW-0175">Coiled coil</keyword>
<proteinExistence type="predicted"/>
<dbReference type="SUPFAM" id="SSF57850">
    <property type="entry name" value="RING/U-box"/>
    <property type="match status" value="1"/>
</dbReference>
<dbReference type="PRINTS" id="PR01407">
    <property type="entry name" value="BUTYPHLNCDUF"/>
</dbReference>
<dbReference type="AlphaFoldDB" id="A0A8C4SVW2"/>
<dbReference type="PROSITE" id="PS50188">
    <property type="entry name" value="B302_SPRY"/>
    <property type="match status" value="1"/>
</dbReference>
<dbReference type="SMART" id="SM00336">
    <property type="entry name" value="BBOX"/>
    <property type="match status" value="1"/>
</dbReference>
<dbReference type="GO" id="GO:0045087">
    <property type="term" value="P:innate immune response"/>
    <property type="evidence" value="ECO:0007669"/>
    <property type="project" value="UniProtKB-KW"/>
</dbReference>
<dbReference type="Pfam" id="PF13445">
    <property type="entry name" value="zf-RING_UBOX"/>
    <property type="match status" value="1"/>
</dbReference>
<dbReference type="SUPFAM" id="SSF57845">
    <property type="entry name" value="B-box zinc-binding domain"/>
    <property type="match status" value="1"/>
</dbReference>
<accession>A0A8C4SVW2</accession>